<dbReference type="EMBL" id="UINC01077793">
    <property type="protein sequence ID" value="SVC18252.1"/>
    <property type="molecule type" value="Genomic_DNA"/>
</dbReference>
<reference evidence="1" key="1">
    <citation type="submission" date="2018-05" db="EMBL/GenBank/DDBJ databases">
        <authorList>
            <person name="Lanie J.A."/>
            <person name="Ng W.-L."/>
            <person name="Kazmierczak K.M."/>
            <person name="Andrzejewski T.M."/>
            <person name="Davidsen T.M."/>
            <person name="Wayne K.J."/>
            <person name="Tettelin H."/>
            <person name="Glass J.I."/>
            <person name="Rusch D."/>
            <person name="Podicherti R."/>
            <person name="Tsui H.-C.T."/>
            <person name="Winkler M.E."/>
        </authorList>
    </citation>
    <scope>NUCLEOTIDE SEQUENCE</scope>
</reference>
<organism evidence="1">
    <name type="scientific">marine metagenome</name>
    <dbReference type="NCBI Taxonomy" id="408172"/>
    <lineage>
        <taxon>unclassified sequences</taxon>
        <taxon>metagenomes</taxon>
        <taxon>ecological metagenomes</taxon>
    </lineage>
</organism>
<name>A0A382K4A0_9ZZZZ</name>
<accession>A0A382K4A0</accession>
<proteinExistence type="predicted"/>
<protein>
    <submittedName>
        <fullName evidence="1">Uncharacterized protein</fullName>
    </submittedName>
</protein>
<dbReference type="AlphaFoldDB" id="A0A382K4A0"/>
<feature type="non-terminal residue" evidence="1">
    <location>
        <position position="1"/>
    </location>
</feature>
<evidence type="ECO:0000313" key="1">
    <source>
        <dbReference type="EMBL" id="SVC18252.1"/>
    </source>
</evidence>
<gene>
    <name evidence="1" type="ORF">METZ01_LOCUS271106</name>
</gene>
<sequence>EWTKVEKVGIPVNVLFIAVILFFGDSLNVWNVEKSVVEEQPEKYLIHLTSVYDEDVIKGTIYQRFLKGRELDTLGIHLLDTIRSNIKTELLSEYYISKKEFHVPTSREEIKYLNNNVLNIKHFGKDNVPEADSIYNRFNQPSNIYYINIFKFKQEELNDVESKYFYTMFLFYCSSNCQLGSDPVGITGLDIDEAIFLRLRDIISKRKHIGRVLKVNEDIVTIKLSELNIKSGMVLDAASVYDFSLDGFEIGKSDFNNAIKYYEEQKDTNNKFIVDALKKKTNWMFGDSIQPDFVGKTISPDPFYYKLRVIEVVDSLAISKIHSKEEFIKVRKGDKVFIL</sequence>